<dbReference type="EMBL" id="BLAD01000069">
    <property type="protein sequence ID" value="GES03448.1"/>
    <property type="molecule type" value="Genomic_DNA"/>
</dbReference>
<dbReference type="CDD" id="cd06257">
    <property type="entry name" value="DnaJ"/>
    <property type="match status" value="1"/>
</dbReference>
<proteinExistence type="predicted"/>
<dbReference type="RefSeq" id="WP_155339614.1">
    <property type="nucleotide sequence ID" value="NZ_BAAABN010000082.1"/>
</dbReference>
<reference evidence="2 3" key="1">
    <citation type="submission" date="2019-10" db="EMBL/GenBank/DDBJ databases">
        <title>Whole genome shotgun sequence of Acrocarpospora corrugata NBRC 13972.</title>
        <authorList>
            <person name="Ichikawa N."/>
            <person name="Kimura A."/>
            <person name="Kitahashi Y."/>
            <person name="Komaki H."/>
            <person name="Oguchi A."/>
        </authorList>
    </citation>
    <scope>NUCLEOTIDE SEQUENCE [LARGE SCALE GENOMIC DNA]</scope>
    <source>
        <strain evidence="2 3">NBRC 13972</strain>
    </source>
</reference>
<evidence type="ECO:0000313" key="3">
    <source>
        <dbReference type="Proteomes" id="UP000334990"/>
    </source>
</evidence>
<dbReference type="InterPro" id="IPR001623">
    <property type="entry name" value="DnaJ_domain"/>
</dbReference>
<dbReference type="InterPro" id="IPR036869">
    <property type="entry name" value="J_dom_sf"/>
</dbReference>
<accession>A0A5M3WAB5</accession>
<protein>
    <recommendedName>
        <fullName evidence="1">J domain-containing protein</fullName>
    </recommendedName>
</protein>
<dbReference type="Proteomes" id="UP000334990">
    <property type="component" value="Unassembled WGS sequence"/>
</dbReference>
<keyword evidence="3" id="KW-1185">Reference proteome</keyword>
<dbReference type="Gene3D" id="1.10.287.110">
    <property type="entry name" value="DnaJ domain"/>
    <property type="match status" value="1"/>
</dbReference>
<organism evidence="2 3">
    <name type="scientific">Acrocarpospora corrugata</name>
    <dbReference type="NCBI Taxonomy" id="35763"/>
    <lineage>
        <taxon>Bacteria</taxon>
        <taxon>Bacillati</taxon>
        <taxon>Actinomycetota</taxon>
        <taxon>Actinomycetes</taxon>
        <taxon>Streptosporangiales</taxon>
        <taxon>Streptosporangiaceae</taxon>
        <taxon>Acrocarpospora</taxon>
    </lineage>
</organism>
<sequence length="139" mass="15512">MPLPDSSPYEILGLSASASAGDVKRAYQRAAREKRHPQQLLTHAFNELRNPRRRLEADVLSHDSAEVVDELRRTLADLPEGGFLAAEPVAPYPMSSLVVLRMEQIRADWLEAPPLALPFRVSPRFEVTLDVLPPLDPPL</sequence>
<feature type="domain" description="J" evidence="1">
    <location>
        <begin position="7"/>
        <end position="72"/>
    </location>
</feature>
<evidence type="ECO:0000259" key="1">
    <source>
        <dbReference type="PROSITE" id="PS50076"/>
    </source>
</evidence>
<gene>
    <name evidence="2" type="ORF">Acor_55140</name>
</gene>
<dbReference type="AlphaFoldDB" id="A0A5M3WAB5"/>
<comment type="caution">
    <text evidence="2">The sequence shown here is derived from an EMBL/GenBank/DDBJ whole genome shotgun (WGS) entry which is preliminary data.</text>
</comment>
<dbReference type="OrthoDB" id="4219666at2"/>
<dbReference type="SUPFAM" id="SSF46565">
    <property type="entry name" value="Chaperone J-domain"/>
    <property type="match status" value="1"/>
</dbReference>
<evidence type="ECO:0000313" key="2">
    <source>
        <dbReference type="EMBL" id="GES03448.1"/>
    </source>
</evidence>
<name>A0A5M3WAB5_9ACTN</name>
<dbReference type="PROSITE" id="PS50076">
    <property type="entry name" value="DNAJ_2"/>
    <property type="match status" value="1"/>
</dbReference>